<dbReference type="GO" id="GO:0000209">
    <property type="term" value="P:protein polyubiquitination"/>
    <property type="evidence" value="ECO:0007669"/>
    <property type="project" value="TreeGrafter"/>
</dbReference>
<dbReference type="CDD" id="cd00200">
    <property type="entry name" value="WD40"/>
    <property type="match status" value="2"/>
</dbReference>
<dbReference type="Gene3D" id="2.130.10.10">
    <property type="entry name" value="YVTN repeat-like/Quinoprotein amine dehydrogenase"/>
    <property type="match status" value="6"/>
</dbReference>
<dbReference type="EMBL" id="JAACJM010000018">
    <property type="protein sequence ID" value="KAF5367739.1"/>
    <property type="molecule type" value="Genomic_DNA"/>
</dbReference>
<dbReference type="SUPFAM" id="SSF50998">
    <property type="entry name" value="Quinoprotein alcohol dehydrogenase-like"/>
    <property type="match status" value="1"/>
</dbReference>
<keyword evidence="8" id="KW-1185">Reference proteome</keyword>
<feature type="repeat" description="WD" evidence="4">
    <location>
        <begin position="584"/>
        <end position="616"/>
    </location>
</feature>
<dbReference type="InterPro" id="IPR051983">
    <property type="entry name" value="WSB_SOCS-box_domain"/>
</dbReference>
<dbReference type="InterPro" id="IPR001680">
    <property type="entry name" value="WD40_rpt"/>
</dbReference>
<feature type="region of interest" description="Disordered" evidence="5">
    <location>
        <begin position="1"/>
        <end position="20"/>
    </location>
</feature>
<keyword evidence="2" id="KW-0677">Repeat</keyword>
<evidence type="ECO:0000256" key="5">
    <source>
        <dbReference type="SAM" id="MobiDB-lite"/>
    </source>
</evidence>
<feature type="repeat" description="WD" evidence="4">
    <location>
        <begin position="670"/>
        <end position="711"/>
    </location>
</feature>
<dbReference type="PANTHER" id="PTHR15622:SF2">
    <property type="entry name" value="U4_U6 SMALL NUCLEAR RIBONUCLEOPROTEIN PRP4"/>
    <property type="match status" value="1"/>
</dbReference>
<feature type="repeat" description="WD" evidence="4">
    <location>
        <begin position="756"/>
        <end position="797"/>
    </location>
</feature>
<evidence type="ECO:0000259" key="6">
    <source>
        <dbReference type="Pfam" id="PF24883"/>
    </source>
</evidence>
<comment type="caution">
    <text evidence="7">The sequence shown here is derived from an EMBL/GenBank/DDBJ whole genome shotgun (WGS) entry which is preliminary data.</text>
</comment>
<dbReference type="AlphaFoldDB" id="A0A8H5GN09"/>
<dbReference type="InterPro" id="IPR020472">
    <property type="entry name" value="WD40_PAC1"/>
</dbReference>
<name>A0A8H5GN09_9AGAR</name>
<dbReference type="InterPro" id="IPR027417">
    <property type="entry name" value="P-loop_NTPase"/>
</dbReference>
<dbReference type="Pfam" id="PF00400">
    <property type="entry name" value="WD40"/>
    <property type="match status" value="12"/>
</dbReference>
<dbReference type="PROSITE" id="PS50082">
    <property type="entry name" value="WD_REPEATS_2"/>
    <property type="match status" value="10"/>
</dbReference>
<dbReference type="PROSITE" id="PS50294">
    <property type="entry name" value="WD_REPEATS_REGION"/>
    <property type="match status" value="10"/>
</dbReference>
<evidence type="ECO:0000256" key="3">
    <source>
        <dbReference type="ARBA" id="ARBA00022786"/>
    </source>
</evidence>
<reference evidence="7 8" key="1">
    <citation type="journal article" date="2020" name="ISME J.">
        <title>Uncovering the hidden diversity of litter-decomposition mechanisms in mushroom-forming fungi.</title>
        <authorList>
            <person name="Floudas D."/>
            <person name="Bentzer J."/>
            <person name="Ahren D."/>
            <person name="Johansson T."/>
            <person name="Persson P."/>
            <person name="Tunlid A."/>
        </authorList>
    </citation>
    <scope>NUCLEOTIDE SEQUENCE [LARGE SCALE GENOMIC DNA]</scope>
    <source>
        <strain evidence="7 8">CBS 291.85</strain>
    </source>
</reference>
<dbReference type="InterPro" id="IPR036322">
    <property type="entry name" value="WD40_repeat_dom_sf"/>
</dbReference>
<organism evidence="7 8">
    <name type="scientific">Tetrapyrgos nigripes</name>
    <dbReference type="NCBI Taxonomy" id="182062"/>
    <lineage>
        <taxon>Eukaryota</taxon>
        <taxon>Fungi</taxon>
        <taxon>Dikarya</taxon>
        <taxon>Basidiomycota</taxon>
        <taxon>Agaricomycotina</taxon>
        <taxon>Agaricomycetes</taxon>
        <taxon>Agaricomycetidae</taxon>
        <taxon>Agaricales</taxon>
        <taxon>Marasmiineae</taxon>
        <taxon>Marasmiaceae</taxon>
        <taxon>Tetrapyrgos</taxon>
    </lineage>
</organism>
<feature type="repeat" description="WD" evidence="4">
    <location>
        <begin position="713"/>
        <end position="754"/>
    </location>
</feature>
<dbReference type="PROSITE" id="PS00678">
    <property type="entry name" value="WD_REPEATS_1"/>
    <property type="match status" value="7"/>
</dbReference>
<keyword evidence="3" id="KW-0833">Ubl conjugation pathway</keyword>
<proteinExistence type="predicted"/>
<feature type="repeat" description="WD" evidence="4">
    <location>
        <begin position="885"/>
        <end position="920"/>
    </location>
</feature>
<feature type="repeat" description="WD" evidence="4">
    <location>
        <begin position="799"/>
        <end position="840"/>
    </location>
</feature>
<dbReference type="InterPro" id="IPR056884">
    <property type="entry name" value="NPHP3-like_N"/>
</dbReference>
<dbReference type="OrthoDB" id="19711at2759"/>
<dbReference type="InterPro" id="IPR015943">
    <property type="entry name" value="WD40/YVTN_repeat-like_dom_sf"/>
</dbReference>
<evidence type="ECO:0000313" key="7">
    <source>
        <dbReference type="EMBL" id="KAF5367739.1"/>
    </source>
</evidence>
<feature type="repeat" description="WD" evidence="4">
    <location>
        <begin position="842"/>
        <end position="883"/>
    </location>
</feature>
<dbReference type="PRINTS" id="PR00320">
    <property type="entry name" value="GPROTEINBRPT"/>
</dbReference>
<feature type="repeat" description="WD" evidence="4">
    <location>
        <begin position="627"/>
        <end position="668"/>
    </location>
</feature>
<accession>A0A8H5GN09</accession>
<dbReference type="Proteomes" id="UP000559256">
    <property type="component" value="Unassembled WGS sequence"/>
</dbReference>
<evidence type="ECO:0000256" key="4">
    <source>
        <dbReference type="PROSITE-ProRule" id="PRU00221"/>
    </source>
</evidence>
<protein>
    <recommendedName>
        <fullName evidence="6">Nephrocystin 3-like N-terminal domain-containing protein</fullName>
    </recommendedName>
</protein>
<gene>
    <name evidence="7" type="ORF">D9758_009906</name>
</gene>
<dbReference type="Pfam" id="PF24883">
    <property type="entry name" value="NPHP3_N"/>
    <property type="match status" value="1"/>
</dbReference>
<dbReference type="Gene3D" id="3.40.50.300">
    <property type="entry name" value="P-loop containing nucleotide triphosphate hydrolases"/>
    <property type="match status" value="1"/>
</dbReference>
<dbReference type="SUPFAM" id="SSF52540">
    <property type="entry name" value="P-loop containing nucleoside triphosphate hydrolases"/>
    <property type="match status" value="1"/>
</dbReference>
<dbReference type="InterPro" id="IPR019775">
    <property type="entry name" value="WD40_repeat_CS"/>
</dbReference>
<evidence type="ECO:0000256" key="1">
    <source>
        <dbReference type="ARBA" id="ARBA00022574"/>
    </source>
</evidence>
<dbReference type="SMART" id="SM00320">
    <property type="entry name" value="WD40"/>
    <property type="match status" value="12"/>
</dbReference>
<sequence length="977" mass="106915">MQHHMVAAKDDNNPSNNSGSLQVGVGLFHQAHDFSIENSNIEVVGGNQYHYHGLQYDIISKLNPTIKAFHDVGARSVCIEGTRTEILENVIKWADEPSPDIPGGYWMCGMAGTGKSTIAKSLCLKLGEEGLLAGTFFCSRQIQECKEYHNVIPTIAYQLAQYSSEFAAVIREALNMDPDIAHKEPDKQIKQLFANLWKDIPPFYTPVVIIDALDECENISLVLKHLIPAIRNQEIPGLKFFLTSRPEQHVKDYFDVDKLQQEGQTLQHFYLHNVQKSIVRDDISIFLQQGLSQMCISKDNMDRLLERSGVLFIYAATIIKYITGGGRRAQARLANILDLKRTPDKVETQVLDDLYGQILEEVLSLSKLSHPEQKQSLNVIYTVITTATPVSCQIISELLKLDLGSVQATPLRGHTDLVRSVAVSFDGTRIASGSLDQTVRIWDAISGEAIGQSFQGHEDEINSVAFSPNGTRLASGSDDKTVRIWDILTGDTIGMPFLLDKMVMSVSFSPDGARIAAASGDMKMWDGDGDVTIFDAKNGDVLWQIKHRGCRLNFSPDGTRIVSASWTTVRIWDANTGAAIGQPYEGHQYRISSVVFSPDGSKIISGSDDKTVRIWDSSVQPVIHQPGQGHEGRVYCVAFSPDGARIVSGSDDNTIRIWDTSTGNAIGQPLLGHTNEVNSVAFSPDGTRMVSSSLDKTVRIWDASTGNVIVQLLLGHTNMGTSVSFSPDGTRIVSGSDDQTVRIWDAHTGNAIGQPLWGHKHFVTSVAFSPDGTRIVSGSLDDTVRIWDANTGNAIRQPLWGHTNSVRSVAFSPDGARIVSGSDDTTVRIWDANTGNAIGQPLLGHANWVTSVAFSHDGSRIVSGSYDRTVRIWDANTGNTIGQPLLGHANWVTSVAFSHDGTRIASGSYDHTLRIQDATTLTQPQISHELCTNSASEVTQFPYVNHLKAGSDFLELNMGSFGSDLNTASPYVHHRIP</sequence>
<keyword evidence="1 4" id="KW-0853">WD repeat</keyword>
<evidence type="ECO:0000313" key="8">
    <source>
        <dbReference type="Proteomes" id="UP000559256"/>
    </source>
</evidence>
<feature type="repeat" description="WD" evidence="4">
    <location>
        <begin position="454"/>
        <end position="495"/>
    </location>
</feature>
<feature type="repeat" description="WD" evidence="4">
    <location>
        <begin position="411"/>
        <end position="452"/>
    </location>
</feature>
<dbReference type="InterPro" id="IPR011047">
    <property type="entry name" value="Quinoprotein_ADH-like_sf"/>
</dbReference>
<feature type="domain" description="Nephrocystin 3-like N-terminal" evidence="6">
    <location>
        <begin position="82"/>
        <end position="245"/>
    </location>
</feature>
<dbReference type="SUPFAM" id="SSF50978">
    <property type="entry name" value="WD40 repeat-like"/>
    <property type="match status" value="1"/>
</dbReference>
<evidence type="ECO:0000256" key="2">
    <source>
        <dbReference type="ARBA" id="ARBA00022737"/>
    </source>
</evidence>
<dbReference type="PANTHER" id="PTHR15622">
    <property type="entry name" value="WD40 REPEAT PROTEIN"/>
    <property type="match status" value="1"/>
</dbReference>